<keyword evidence="2" id="KW-0813">Transport</keyword>
<evidence type="ECO:0000259" key="7">
    <source>
        <dbReference type="PROSITE" id="PS50850"/>
    </source>
</evidence>
<keyword evidence="3 6" id="KW-0812">Transmembrane</keyword>
<name>A0A0D2BAV3_9EURO</name>
<dbReference type="HOGENOM" id="CLU_008455_11_6_1"/>
<dbReference type="RefSeq" id="XP_016236314.1">
    <property type="nucleotide sequence ID" value="XM_016380487.1"/>
</dbReference>
<feature type="transmembrane region" description="Helical" evidence="6">
    <location>
        <begin position="224"/>
        <end position="249"/>
    </location>
</feature>
<dbReference type="SUPFAM" id="SSF103473">
    <property type="entry name" value="MFS general substrate transporter"/>
    <property type="match status" value="1"/>
</dbReference>
<keyword evidence="5 6" id="KW-0472">Membrane</keyword>
<comment type="subcellular location">
    <subcellularLocation>
        <location evidence="1">Membrane</location>
        <topology evidence="1">Multi-pass membrane protein</topology>
    </subcellularLocation>
</comment>
<evidence type="ECO:0000256" key="5">
    <source>
        <dbReference type="ARBA" id="ARBA00023136"/>
    </source>
</evidence>
<accession>A0A0D2BAV3</accession>
<dbReference type="PROSITE" id="PS50850">
    <property type="entry name" value="MFS"/>
    <property type="match status" value="1"/>
</dbReference>
<feature type="transmembrane region" description="Helical" evidence="6">
    <location>
        <begin position="99"/>
        <end position="118"/>
    </location>
</feature>
<dbReference type="AlphaFoldDB" id="A0A0D2BAV3"/>
<feature type="transmembrane region" description="Helical" evidence="6">
    <location>
        <begin position="470"/>
        <end position="490"/>
    </location>
</feature>
<evidence type="ECO:0000313" key="8">
    <source>
        <dbReference type="EMBL" id="KIW16098.1"/>
    </source>
</evidence>
<dbReference type="Pfam" id="PF07690">
    <property type="entry name" value="MFS_1"/>
    <property type="match status" value="1"/>
</dbReference>
<dbReference type="InterPro" id="IPR011701">
    <property type="entry name" value="MFS"/>
</dbReference>
<dbReference type="GO" id="GO:0005886">
    <property type="term" value="C:plasma membrane"/>
    <property type="evidence" value="ECO:0007669"/>
    <property type="project" value="TreeGrafter"/>
</dbReference>
<protein>
    <recommendedName>
        <fullName evidence="7">Major facilitator superfamily (MFS) profile domain-containing protein</fullName>
    </recommendedName>
</protein>
<gene>
    <name evidence="8" type="ORF">PV08_06149</name>
</gene>
<evidence type="ECO:0000256" key="2">
    <source>
        <dbReference type="ARBA" id="ARBA00022448"/>
    </source>
</evidence>
<dbReference type="GeneID" id="27333232"/>
<feature type="transmembrane region" description="Helical" evidence="6">
    <location>
        <begin position="160"/>
        <end position="178"/>
    </location>
</feature>
<keyword evidence="9" id="KW-1185">Reference proteome</keyword>
<evidence type="ECO:0000256" key="1">
    <source>
        <dbReference type="ARBA" id="ARBA00004141"/>
    </source>
</evidence>
<dbReference type="VEuPathDB" id="FungiDB:PV08_06149"/>
<dbReference type="GO" id="GO:0022857">
    <property type="term" value="F:transmembrane transporter activity"/>
    <property type="evidence" value="ECO:0007669"/>
    <property type="project" value="InterPro"/>
</dbReference>
<keyword evidence="4 6" id="KW-1133">Transmembrane helix</keyword>
<dbReference type="Proteomes" id="UP000053328">
    <property type="component" value="Unassembled WGS sequence"/>
</dbReference>
<evidence type="ECO:0000313" key="9">
    <source>
        <dbReference type="Proteomes" id="UP000053328"/>
    </source>
</evidence>
<reference evidence="8 9" key="1">
    <citation type="submission" date="2015-01" db="EMBL/GenBank/DDBJ databases">
        <title>The Genome Sequence of Exophiala spinifera CBS89968.</title>
        <authorList>
            <consortium name="The Broad Institute Genomics Platform"/>
            <person name="Cuomo C."/>
            <person name="de Hoog S."/>
            <person name="Gorbushina A."/>
            <person name="Stielow B."/>
            <person name="Teixiera M."/>
            <person name="Abouelleil A."/>
            <person name="Chapman S.B."/>
            <person name="Priest M."/>
            <person name="Young S.K."/>
            <person name="Wortman J."/>
            <person name="Nusbaum C."/>
            <person name="Birren B."/>
        </authorList>
    </citation>
    <scope>NUCLEOTIDE SEQUENCE [LARGE SCALE GENOMIC DNA]</scope>
    <source>
        <strain evidence="8 9">CBS 89968</strain>
    </source>
</reference>
<feature type="transmembrane region" description="Helical" evidence="6">
    <location>
        <begin position="296"/>
        <end position="318"/>
    </location>
</feature>
<sequence>MTSQPFAASSIGLDNMKLPSDLEQISGLTVQQTKAGFPTLVVSFEGPNDPMNAQNWSASKKLRNFLAYSYPCFVTSFSSGALSPATGQIAKDFHVSPEVALLSTTTLFLLGYTGGPFVWGPSSDYYGRKIPMMISVFGALCFGAGASSAKDYQTLSLCRFFQGAFGSCGIVIPMAAFADMLNPEFCGYAAIVFVFIVLSGPLIASPISGFTVDNDSLNWRWCSWWTVFANALALVCMSSVVESYTPYLLQQKALKLRHTTGEFSIHAPLDENKRSLKQVLKMLATLPFIMGAKEPILALISIYLAFVYALVYVFLISYDLVFIDGYHMSSGVGGLTLLSLVLGCGLGVAASILDQRRMFHKMASNGGLMIPEWRMPLCSAGAVAFALGLFFFGWTGAYPDHIHWIVPVTSGLVTGFGLLVISYCMFSFIIDVYKINSGPALAMNAIVRSSLGAGFPLFARQMFENLGIQYASTLLGCLAAVMIPVPFAFWRWGPRIRARSTFAMASPPSDAIKAENRGMRADN</sequence>
<feature type="transmembrane region" description="Helical" evidence="6">
    <location>
        <begin position="185"/>
        <end position="204"/>
    </location>
</feature>
<dbReference type="EMBL" id="KN847495">
    <property type="protein sequence ID" value="KIW16098.1"/>
    <property type="molecule type" value="Genomic_DNA"/>
</dbReference>
<feature type="transmembrane region" description="Helical" evidence="6">
    <location>
        <begin position="130"/>
        <end position="148"/>
    </location>
</feature>
<dbReference type="InterPro" id="IPR036259">
    <property type="entry name" value="MFS_trans_sf"/>
</dbReference>
<dbReference type="InterPro" id="IPR020846">
    <property type="entry name" value="MFS_dom"/>
</dbReference>
<dbReference type="PANTHER" id="PTHR23502">
    <property type="entry name" value="MAJOR FACILITATOR SUPERFAMILY"/>
    <property type="match status" value="1"/>
</dbReference>
<organism evidence="8 9">
    <name type="scientific">Exophiala spinifera</name>
    <dbReference type="NCBI Taxonomy" id="91928"/>
    <lineage>
        <taxon>Eukaryota</taxon>
        <taxon>Fungi</taxon>
        <taxon>Dikarya</taxon>
        <taxon>Ascomycota</taxon>
        <taxon>Pezizomycotina</taxon>
        <taxon>Eurotiomycetes</taxon>
        <taxon>Chaetothyriomycetidae</taxon>
        <taxon>Chaetothyriales</taxon>
        <taxon>Herpotrichiellaceae</taxon>
        <taxon>Exophiala</taxon>
    </lineage>
</organism>
<evidence type="ECO:0000256" key="6">
    <source>
        <dbReference type="SAM" id="Phobius"/>
    </source>
</evidence>
<evidence type="ECO:0000256" key="4">
    <source>
        <dbReference type="ARBA" id="ARBA00022989"/>
    </source>
</evidence>
<proteinExistence type="predicted"/>
<feature type="transmembrane region" description="Helical" evidence="6">
    <location>
        <begin position="404"/>
        <end position="429"/>
    </location>
</feature>
<feature type="transmembrane region" description="Helical" evidence="6">
    <location>
        <begin position="373"/>
        <end position="392"/>
    </location>
</feature>
<dbReference type="OrthoDB" id="9986881at2759"/>
<dbReference type="Gene3D" id="1.20.1250.20">
    <property type="entry name" value="MFS general substrate transporter like domains"/>
    <property type="match status" value="1"/>
</dbReference>
<evidence type="ECO:0000256" key="3">
    <source>
        <dbReference type="ARBA" id="ARBA00022692"/>
    </source>
</evidence>
<dbReference type="PANTHER" id="PTHR23502:SF31">
    <property type="entry name" value="POLYAMINE TRANSPORTER 1"/>
    <property type="match status" value="1"/>
</dbReference>
<feature type="transmembrane region" description="Helical" evidence="6">
    <location>
        <begin position="330"/>
        <end position="353"/>
    </location>
</feature>
<feature type="domain" description="Major facilitator superfamily (MFS) profile" evidence="7">
    <location>
        <begin position="64"/>
        <end position="497"/>
    </location>
</feature>